<protein>
    <submittedName>
        <fullName evidence="2">Uncharacterized protein</fullName>
    </submittedName>
</protein>
<dbReference type="EMBL" id="JBHUMV010000014">
    <property type="protein sequence ID" value="MFD2756725.1"/>
    <property type="molecule type" value="Genomic_DNA"/>
</dbReference>
<sequence length="82" mass="9216">MQTAFVLIDPIPDQSIGCSLKIHRVEISVAGGKQEFVKVLLHRAASDILIASKQILRIRISSNDEYLQDSNIEELFTLRHNA</sequence>
<reference evidence="2" key="3">
    <citation type="submission" date="2024-09" db="EMBL/GenBank/DDBJ databases">
        <authorList>
            <person name="Sun Q."/>
            <person name="Mori K."/>
        </authorList>
    </citation>
    <scope>NUCLEOTIDE SEQUENCE</scope>
    <source>
        <strain evidence="2">TISTR 1906</strain>
    </source>
</reference>
<reference evidence="3" key="2">
    <citation type="journal article" date="2019" name="Int. J. Syst. Evol. Microbiol.">
        <title>The Global Catalogue of Microorganisms (GCM) 10K type strain sequencing project: providing services to taxonomists for standard genome sequencing and annotation.</title>
        <authorList>
            <consortium name="The Broad Institute Genomics Platform"/>
            <consortium name="The Broad Institute Genome Sequencing Center for Infectious Disease"/>
            <person name="Wu L."/>
            <person name="Ma J."/>
        </authorList>
    </citation>
    <scope>NUCLEOTIDE SEQUENCE [LARGE SCALE GENOMIC DNA]</scope>
    <source>
        <strain evidence="3">TISTR 1906</strain>
    </source>
</reference>
<evidence type="ECO:0000313" key="2">
    <source>
        <dbReference type="EMBL" id="MFD2756726.1"/>
    </source>
</evidence>
<dbReference type="RefSeq" id="WP_157082237.1">
    <property type="nucleotide sequence ID" value="NZ_BCNT01000031.1"/>
</dbReference>
<accession>A0ABW5UU19</accession>
<evidence type="ECO:0000313" key="1">
    <source>
        <dbReference type="EMBL" id="MFD2756725.1"/>
    </source>
</evidence>
<gene>
    <name evidence="1" type="ORF">ACFSW6_21855</name>
    <name evidence="2" type="ORF">ACFSW6_21885</name>
</gene>
<dbReference type="Proteomes" id="UP001597463">
    <property type="component" value="Unassembled WGS sequence"/>
</dbReference>
<name>A0ABW5UU19_9BURK</name>
<organism evidence="2 3">
    <name type="scientific">Comamonas terrae</name>
    <dbReference type="NCBI Taxonomy" id="673548"/>
    <lineage>
        <taxon>Bacteria</taxon>
        <taxon>Pseudomonadati</taxon>
        <taxon>Pseudomonadota</taxon>
        <taxon>Betaproteobacteria</taxon>
        <taxon>Burkholderiales</taxon>
        <taxon>Comamonadaceae</taxon>
        <taxon>Comamonas</taxon>
    </lineage>
</organism>
<proteinExistence type="predicted"/>
<evidence type="ECO:0000313" key="3">
    <source>
        <dbReference type="Proteomes" id="UP001597463"/>
    </source>
</evidence>
<dbReference type="EMBL" id="JBHUMV010000014">
    <property type="protein sequence ID" value="MFD2756726.1"/>
    <property type="molecule type" value="Genomic_DNA"/>
</dbReference>
<keyword evidence="3" id="KW-1185">Reference proteome</keyword>
<comment type="caution">
    <text evidence="2">The sequence shown here is derived from an EMBL/GenBank/DDBJ whole genome shotgun (WGS) entry which is preliminary data.</text>
</comment>
<reference evidence="2" key="1">
    <citation type="journal article" date="2014" name="Int. J. Syst. Evol. Microbiol.">
        <title>Complete genome of a new Firmicutes species belonging to the dominant human colonic microbiota ('Ruminococcus bicirculans') reveals two chromosomes and a selective capacity to utilize plant glucans.</title>
        <authorList>
            <consortium name="NISC Comparative Sequencing Program"/>
            <person name="Wegmann U."/>
            <person name="Louis P."/>
            <person name="Goesmann A."/>
            <person name="Henrissat B."/>
            <person name="Duncan S.H."/>
            <person name="Flint H.J."/>
        </authorList>
    </citation>
    <scope>NUCLEOTIDE SEQUENCE</scope>
    <source>
        <strain evidence="2">TISTR 1906</strain>
    </source>
</reference>